<dbReference type="NCBIfam" id="TIGR02379">
    <property type="entry name" value="ECA_wecE"/>
    <property type="match status" value="1"/>
</dbReference>
<dbReference type="InterPro" id="IPR015424">
    <property type="entry name" value="PyrdxlP-dep_Trfase"/>
</dbReference>
<dbReference type="EMBL" id="CAJVOS010000093">
    <property type="protein sequence ID" value="CAG8284141.1"/>
    <property type="molecule type" value="Genomic_DNA"/>
</dbReference>
<dbReference type="Proteomes" id="UP001153618">
    <property type="component" value="Unassembled WGS sequence"/>
</dbReference>
<protein>
    <submittedName>
        <fullName evidence="1">Uncharacterized protein</fullName>
    </submittedName>
</protein>
<evidence type="ECO:0000313" key="1">
    <source>
        <dbReference type="EMBL" id="CAG8284141.1"/>
    </source>
</evidence>
<dbReference type="InterPro" id="IPR012749">
    <property type="entry name" value="WecE-like"/>
</dbReference>
<dbReference type="PANTHER" id="PTHR30244:SF34">
    <property type="entry name" value="DTDP-4-AMINO-4,6-DIDEOXYGALACTOSE TRANSAMINASE"/>
    <property type="match status" value="1"/>
</dbReference>
<keyword evidence="2" id="KW-1185">Reference proteome</keyword>
<dbReference type="PANTHER" id="PTHR30244">
    <property type="entry name" value="TRANSAMINASE"/>
    <property type="match status" value="1"/>
</dbReference>
<proteinExistence type="predicted"/>
<name>A0A9W4IIT4_PENOL</name>
<accession>A0A9W4IIT4</accession>
<dbReference type="AlphaFoldDB" id="A0A9W4IIT4"/>
<dbReference type="GO" id="GO:0019180">
    <property type="term" value="F:dTDP-4-amino-4,6-dideoxygalactose transaminase activity"/>
    <property type="evidence" value="ECO:0007669"/>
    <property type="project" value="TreeGrafter"/>
</dbReference>
<dbReference type="Gene3D" id="3.90.1150.10">
    <property type="entry name" value="Aspartate Aminotransferase, domain 1"/>
    <property type="match status" value="1"/>
</dbReference>
<dbReference type="GO" id="GO:0030170">
    <property type="term" value="F:pyridoxal phosphate binding"/>
    <property type="evidence" value="ECO:0007669"/>
    <property type="project" value="TreeGrafter"/>
</dbReference>
<dbReference type="InterPro" id="IPR015421">
    <property type="entry name" value="PyrdxlP-dep_Trfase_major"/>
</dbReference>
<dbReference type="CDD" id="cd00616">
    <property type="entry name" value="AHBA_syn"/>
    <property type="match status" value="1"/>
</dbReference>
<dbReference type="GO" id="GO:0000271">
    <property type="term" value="P:polysaccharide biosynthetic process"/>
    <property type="evidence" value="ECO:0007669"/>
    <property type="project" value="TreeGrafter"/>
</dbReference>
<dbReference type="PIRSF" id="PIRSF000390">
    <property type="entry name" value="PLP_StrS"/>
    <property type="match status" value="1"/>
</dbReference>
<comment type="caution">
    <text evidence="1">The sequence shown here is derived from an EMBL/GenBank/DDBJ whole genome shotgun (WGS) entry which is preliminary data.</text>
</comment>
<reference evidence="1" key="1">
    <citation type="submission" date="2021-07" db="EMBL/GenBank/DDBJ databases">
        <authorList>
            <person name="Branca A.L. A."/>
        </authorList>
    </citation>
    <scope>NUCLEOTIDE SEQUENCE</scope>
</reference>
<evidence type="ECO:0000313" key="2">
    <source>
        <dbReference type="Proteomes" id="UP001153618"/>
    </source>
</evidence>
<dbReference type="Pfam" id="PF01041">
    <property type="entry name" value="DegT_DnrJ_EryC1"/>
    <property type="match status" value="1"/>
</dbReference>
<dbReference type="NCBIfam" id="NF008687">
    <property type="entry name" value="PRK11706.1"/>
    <property type="match status" value="1"/>
</dbReference>
<gene>
    <name evidence="1" type="ORF">POLS_LOCUS9539</name>
</gene>
<sequence length="402" mass="44297">MPLDSNQRVIKNTSATILGSEIRHLEDCLRSGCLNGKGKYTKLCQEWLEGFMQGGRALVVSSGTSALEMAAILVNIQPGDEVIVPIYAYVTTVNSFVLRGATPVFVDLDRSTMNVDASLIEAAITKKTRAIIPVHYGGVACDMEMIMKVARKHSLFVCEDAAMACCSTYHGQMLGTIGQLGCISFQEKKNFTAGGQGGALLVNDPSLVERAEILYEHGTDRGRFLRGEVERYHWLDIGLNATLSELQAAFLFGQLEASDQINARRLWLWGRYFSSLAPLSQKGHIDLPTIPKDTTHNANIFWMQLKDTSQRPGIIRYLGNANIEAHAQFMPLHLSPYGKAHGRFSGVDSVTSLAASQIVLLPLHMGLSDEDQDRIIATVLAYWEADRVTLNQPSQPRKISDN</sequence>
<dbReference type="SUPFAM" id="SSF53383">
    <property type="entry name" value="PLP-dependent transferases"/>
    <property type="match status" value="1"/>
</dbReference>
<dbReference type="Gene3D" id="3.40.640.10">
    <property type="entry name" value="Type I PLP-dependent aspartate aminotransferase-like (Major domain)"/>
    <property type="match status" value="1"/>
</dbReference>
<dbReference type="InterPro" id="IPR000653">
    <property type="entry name" value="DegT/StrS_aminotransferase"/>
</dbReference>
<organism evidence="1 2">
    <name type="scientific">Penicillium olsonii</name>
    <dbReference type="NCBI Taxonomy" id="99116"/>
    <lineage>
        <taxon>Eukaryota</taxon>
        <taxon>Fungi</taxon>
        <taxon>Dikarya</taxon>
        <taxon>Ascomycota</taxon>
        <taxon>Pezizomycotina</taxon>
        <taxon>Eurotiomycetes</taxon>
        <taxon>Eurotiomycetidae</taxon>
        <taxon>Eurotiales</taxon>
        <taxon>Aspergillaceae</taxon>
        <taxon>Penicillium</taxon>
    </lineage>
</organism>
<dbReference type="OrthoDB" id="416253at2759"/>
<dbReference type="InterPro" id="IPR015422">
    <property type="entry name" value="PyrdxlP-dep_Trfase_small"/>
</dbReference>